<evidence type="ECO:0000313" key="2">
    <source>
        <dbReference type="EMBL" id="CAA6801596.1"/>
    </source>
</evidence>
<keyword evidence="1" id="KW-0812">Transmembrane</keyword>
<keyword evidence="1" id="KW-0472">Membrane</keyword>
<proteinExistence type="predicted"/>
<name>A0A6S6S5R5_9BACT</name>
<gene>
    <name evidence="2" type="ORF">HELGO_WM10209</name>
</gene>
<keyword evidence="1" id="KW-1133">Transmembrane helix</keyword>
<protein>
    <submittedName>
        <fullName evidence="2">Uncharacterized protein</fullName>
    </submittedName>
</protein>
<evidence type="ECO:0000256" key="1">
    <source>
        <dbReference type="SAM" id="Phobius"/>
    </source>
</evidence>
<reference evidence="2" key="1">
    <citation type="submission" date="2020-01" db="EMBL/GenBank/DDBJ databases">
        <authorList>
            <person name="Meier V. D."/>
            <person name="Meier V D."/>
        </authorList>
    </citation>
    <scope>NUCLEOTIDE SEQUENCE</scope>
    <source>
        <strain evidence="2">HLG_WM_MAG_04</strain>
    </source>
</reference>
<organism evidence="2">
    <name type="scientific">uncultured Sulfurovum sp</name>
    <dbReference type="NCBI Taxonomy" id="269237"/>
    <lineage>
        <taxon>Bacteria</taxon>
        <taxon>Pseudomonadati</taxon>
        <taxon>Campylobacterota</taxon>
        <taxon>Epsilonproteobacteria</taxon>
        <taxon>Campylobacterales</taxon>
        <taxon>Sulfurovaceae</taxon>
        <taxon>Sulfurovum</taxon>
        <taxon>environmental samples</taxon>
    </lineage>
</organism>
<dbReference type="EMBL" id="CACVAX010000005">
    <property type="protein sequence ID" value="CAA6801596.1"/>
    <property type="molecule type" value="Genomic_DNA"/>
</dbReference>
<dbReference type="AlphaFoldDB" id="A0A6S6S5R5"/>
<sequence length="362" mass="41138">MFKLLTPLIILLVVTASLLILEERKTFDVSTLVQIDPLPHTETLIQQKKYVEAEEYLNYFIAYDYVKKNPKSSELLAQIQATRNSLEYKKDKVLQGIMQGRSDDDIGRASAIASDFLVIGDIRDLIIQGMHYNNNEEVDELILALSSLGLLATLSTVYSLGATAPLKGTISVLKYGKRMKKIPLWLQTKLFKQIERAKETKSLKEIQTLIEPIQQLKQKVGLNQTLHLLSKSRNLNELKSFNKFATRFGTKSQVLLKSTNNTALKQMQKMPNVSTKNFLYASTYGEQGLKGIEKLGVNKFMKRVGVSSNLAKTTYKGNLDSLFNALLRHIPNSLLYFISFFGLFYFIRKFLKFSTTIRSIIT</sequence>
<feature type="transmembrane region" description="Helical" evidence="1">
    <location>
        <begin position="334"/>
        <end position="351"/>
    </location>
</feature>
<accession>A0A6S6S5R5</accession>